<dbReference type="InterPro" id="IPR056564">
    <property type="entry name" value="Ig-like_KY"/>
</dbReference>
<dbReference type="Proteomes" id="UP000242188">
    <property type="component" value="Unassembled WGS sequence"/>
</dbReference>
<dbReference type="EMBL" id="NEDP02001165">
    <property type="protein sequence ID" value="OWF54034.1"/>
    <property type="molecule type" value="Genomic_DNA"/>
</dbReference>
<evidence type="ECO:0000313" key="4">
    <source>
        <dbReference type="Proteomes" id="UP000242188"/>
    </source>
</evidence>
<dbReference type="SUPFAM" id="SSF54001">
    <property type="entry name" value="Cysteine proteinases"/>
    <property type="match status" value="1"/>
</dbReference>
<reference evidence="3 4" key="1">
    <citation type="journal article" date="2017" name="Nat. Ecol. Evol.">
        <title>Scallop genome provides insights into evolution of bilaterian karyotype and development.</title>
        <authorList>
            <person name="Wang S."/>
            <person name="Zhang J."/>
            <person name="Jiao W."/>
            <person name="Li J."/>
            <person name="Xun X."/>
            <person name="Sun Y."/>
            <person name="Guo X."/>
            <person name="Huan P."/>
            <person name="Dong B."/>
            <person name="Zhang L."/>
            <person name="Hu X."/>
            <person name="Sun X."/>
            <person name="Wang J."/>
            <person name="Zhao C."/>
            <person name="Wang Y."/>
            <person name="Wang D."/>
            <person name="Huang X."/>
            <person name="Wang R."/>
            <person name="Lv J."/>
            <person name="Li Y."/>
            <person name="Zhang Z."/>
            <person name="Liu B."/>
            <person name="Lu W."/>
            <person name="Hui Y."/>
            <person name="Liang J."/>
            <person name="Zhou Z."/>
            <person name="Hou R."/>
            <person name="Li X."/>
            <person name="Liu Y."/>
            <person name="Li H."/>
            <person name="Ning X."/>
            <person name="Lin Y."/>
            <person name="Zhao L."/>
            <person name="Xing Q."/>
            <person name="Dou J."/>
            <person name="Li Y."/>
            <person name="Mao J."/>
            <person name="Guo H."/>
            <person name="Dou H."/>
            <person name="Li T."/>
            <person name="Mu C."/>
            <person name="Jiang W."/>
            <person name="Fu Q."/>
            <person name="Fu X."/>
            <person name="Miao Y."/>
            <person name="Liu J."/>
            <person name="Yu Q."/>
            <person name="Li R."/>
            <person name="Liao H."/>
            <person name="Li X."/>
            <person name="Kong Y."/>
            <person name="Jiang Z."/>
            <person name="Chourrout D."/>
            <person name="Li R."/>
            <person name="Bao Z."/>
        </authorList>
    </citation>
    <scope>NUCLEOTIDE SEQUENCE [LARGE SCALE GENOMIC DNA]</scope>
    <source>
        <strain evidence="3 4">PY_sf001</strain>
    </source>
</reference>
<accession>A0A210QZ63</accession>
<feature type="domain" description="KY-like immunoglobulin-like" evidence="2">
    <location>
        <begin position="319"/>
        <end position="453"/>
    </location>
</feature>
<dbReference type="Pfam" id="PF23265">
    <property type="entry name" value="Ig-like_KY"/>
    <property type="match status" value="1"/>
</dbReference>
<evidence type="ECO:0000259" key="2">
    <source>
        <dbReference type="Pfam" id="PF23265"/>
    </source>
</evidence>
<sequence length="715" mass="81793">MGCGASLSKTTDTATQPIDREQQEAARKADDKPSFTSETQMEVEYIGEDELKIMKTLRHYPKPVPNSKGQKQETPVQWFNDWTPEWPDAVHSMTKQRQPKSQDTDSGLEDVANIGLTVKDIEFRARHTPRYFNESFDDLLEYLVMGVDASARPDMLVVRALVNWLSSQKLNTYKHLEGTEDSPEGCLALLAQKRTTFSTVFTIICRKADIPCVQIGGMCKALGRYQPGDTNMTDLACLWNAVYIEMQWYIIHPIWMCRTYVGTKSNGWFKFAEKSQLLSNFNKQAFTDYYMMTDPEEFKNMCYPFDSQWQLQKKPMSRKEFLDQPYLLPPFFGLGLALKSKHPCVLDVNTGKALIEVEAKAKNSYLLHLWYELSFGNSIPLLNESDGKYVEPQVMPKHVRMVRSGYKWKFDIHLPVEGAYKFAVFAGPNPNPLVRVCEFLLKCSSRKSNCLPLRIDPGPTGFGPNISCELVGLVIPMKTRGEIYIRKGDVFIAKFLVEGNVAEKIEVKATFYASGFAGSRTEKVLCEISRKQREVSITATVPKDGEYILTIWTASNFEQRKRNGYQPVCHYLLTSYATAVQESPRQRHQRRKLQSAMETEDMNGMGNAIELCIKEGIDPNDDELEYAKLKCQVIKARKDVHDCSLRKNLDITVQTLKFINQSRLTKVLCQEIVTLNNLKEGQDYGHVDPDYVETETESEYSLQYSMEPRKHLTLQ</sequence>
<dbReference type="AlphaFoldDB" id="A0A210QZ63"/>
<feature type="region of interest" description="Disordered" evidence="1">
    <location>
        <begin position="1"/>
        <end position="42"/>
    </location>
</feature>
<name>A0A210QZ63_MIZYE</name>
<evidence type="ECO:0000313" key="3">
    <source>
        <dbReference type="EMBL" id="OWF54034.1"/>
    </source>
</evidence>
<dbReference type="PANTHER" id="PTHR47020:SF1">
    <property type="entry name" value="HILLARIN"/>
    <property type="match status" value="1"/>
</dbReference>
<organism evidence="3 4">
    <name type="scientific">Mizuhopecten yessoensis</name>
    <name type="common">Japanese scallop</name>
    <name type="synonym">Patinopecten yessoensis</name>
    <dbReference type="NCBI Taxonomy" id="6573"/>
    <lineage>
        <taxon>Eukaryota</taxon>
        <taxon>Metazoa</taxon>
        <taxon>Spiralia</taxon>
        <taxon>Lophotrochozoa</taxon>
        <taxon>Mollusca</taxon>
        <taxon>Bivalvia</taxon>
        <taxon>Autobranchia</taxon>
        <taxon>Pteriomorphia</taxon>
        <taxon>Pectinida</taxon>
        <taxon>Pectinoidea</taxon>
        <taxon>Pectinidae</taxon>
        <taxon>Mizuhopecten</taxon>
    </lineage>
</organism>
<proteinExistence type="predicted"/>
<feature type="compositionally biased region" description="Basic and acidic residues" evidence="1">
    <location>
        <begin position="18"/>
        <end position="33"/>
    </location>
</feature>
<dbReference type="PANTHER" id="PTHR47020">
    <property type="entry name" value="HILLARIN"/>
    <property type="match status" value="1"/>
</dbReference>
<dbReference type="InterPro" id="IPR038765">
    <property type="entry name" value="Papain-like_cys_pep_sf"/>
</dbReference>
<feature type="compositionally biased region" description="Polar residues" evidence="1">
    <location>
        <begin position="7"/>
        <end position="16"/>
    </location>
</feature>
<protein>
    <submittedName>
        <fullName evidence="3">Kyphoscoliosis peptidase</fullName>
    </submittedName>
</protein>
<evidence type="ECO:0000256" key="1">
    <source>
        <dbReference type="SAM" id="MobiDB-lite"/>
    </source>
</evidence>
<dbReference type="InterPro" id="IPR053041">
    <property type="entry name" value="Transglut-like_Superfamily_Mod"/>
</dbReference>
<comment type="caution">
    <text evidence="3">The sequence shown here is derived from an EMBL/GenBank/DDBJ whole genome shotgun (WGS) entry which is preliminary data.</text>
</comment>
<dbReference type="OrthoDB" id="6157724at2759"/>
<keyword evidence="4" id="KW-1185">Reference proteome</keyword>
<gene>
    <name evidence="3" type="ORF">KP79_PYT15287</name>
</gene>